<dbReference type="CDD" id="cd12148">
    <property type="entry name" value="fungal_TF_MHR"/>
    <property type="match status" value="1"/>
</dbReference>
<name>A0ABR4J3E9_9EURO</name>
<feature type="compositionally biased region" description="Low complexity" evidence="6">
    <location>
        <begin position="201"/>
        <end position="211"/>
    </location>
</feature>
<dbReference type="PROSITE" id="PS50048">
    <property type="entry name" value="ZN2_CY6_FUNGAL_2"/>
    <property type="match status" value="1"/>
</dbReference>
<organism evidence="8 9">
    <name type="scientific">Aspergillus cavernicola</name>
    <dbReference type="NCBI Taxonomy" id="176166"/>
    <lineage>
        <taxon>Eukaryota</taxon>
        <taxon>Fungi</taxon>
        <taxon>Dikarya</taxon>
        <taxon>Ascomycota</taxon>
        <taxon>Pezizomycotina</taxon>
        <taxon>Eurotiomycetes</taxon>
        <taxon>Eurotiomycetidae</taxon>
        <taxon>Eurotiales</taxon>
        <taxon>Aspergillaceae</taxon>
        <taxon>Aspergillus</taxon>
        <taxon>Aspergillus subgen. Nidulantes</taxon>
    </lineage>
</organism>
<dbReference type="SMART" id="SM00066">
    <property type="entry name" value="GAL4"/>
    <property type="match status" value="1"/>
</dbReference>
<feature type="region of interest" description="Disordered" evidence="6">
    <location>
        <begin position="521"/>
        <end position="560"/>
    </location>
</feature>
<evidence type="ECO:0000256" key="2">
    <source>
        <dbReference type="ARBA" id="ARBA00023015"/>
    </source>
</evidence>
<sequence>MTFVELRPPRLPARDLGPAMIDTLTTDDRPRSLHQYPGPQHQMHRIPPPETQHGLPGAPGLYDQSWRQFPPPYDTHAPEPRRASNAPQPPLPSHNYLAMTSRELPQLPSDGPYGRPASLPAPAHAPSEPPPPHTNFHPMNGAIPHESSPLSAPPDFTRSRMSFPPQDQVHLNGTPPPPPQSLPPAQYPTSAPSVSHTPAPYDSSYYQSQSYGMSRHRKTTRAQQACDQCRTRKAKCDEGRPACSHCKENSLICVYKEVPPHKQEKSTQHILDRIQAFEDLIETRFRDSQALHVGHDNRLDQLIAKMLEGQQPASIPTMRTDTTVEISQNPETKEQPAADGMKNGDPNQYSKALILQSGEDGPLSIPVEHTTAAHKLLGWPSVINLLYSNRYDDDYVMKLERFRGLVRVEGRGEEKEFGEPVPSQPSSFNTSMDGSFSHTASPTGVWSSTTKMNDAPPEVKGIDEFGVMHIDAETVRRYRDSYLDHIHKLHPFLNETDLNLKTENFIKMHCLEKTTPSALGLKARNSADAPRGAKRKRSGEPLQTQSYDTRSPTEGAAPQRVEKSISNAIILLVLAIGRICEVRDEPIRGPCTDGPIDYRNEPIPEVQPGAAISPPAPDSMPPPQSSFYSPYPNQTPPTATMLDDNFITLPDPPNLQNVDTVPGLVYYAYAGRILGDRQGATSLPYVQAALLAALYAGQLAHPFQSHSWIAQAARACQVLTLPKNYGELSEGENKDLVDFAYWTCLQLESDILAELDLPASGVSRSESRINLPKGQFTIALPNDISSPNTMMMFFYSAQIHLRKVLNRVHTDLYKVEKQGETRWSSNVQEILNVNLELWRSSLPPEMKWNTNDPPSPDINVARMRAKYYGARYIIHRPLLYHALHYTGPSKAPPPLDSPAGFAEPGIKTQQLSPSLRYSQHAPDMTRISSDLCATQGAMGLAANSYRDLPQKLRTGCKMCVDAAINSTEAFDAVKGRPVVTNIFGTAHAQFGNMLVLSTTYMSHLSELVKREDLERLLRRTIAFLLRNRNISPTLRADAKILTDIYWKIFREAPTLAAVPG</sequence>
<evidence type="ECO:0000256" key="1">
    <source>
        <dbReference type="ARBA" id="ARBA00022723"/>
    </source>
</evidence>
<dbReference type="InterPro" id="IPR001138">
    <property type="entry name" value="Zn2Cys6_DnaBD"/>
</dbReference>
<keyword evidence="4" id="KW-0804">Transcription</keyword>
<dbReference type="Proteomes" id="UP001610335">
    <property type="component" value="Unassembled WGS sequence"/>
</dbReference>
<feature type="region of interest" description="Disordered" evidence="6">
    <location>
        <begin position="601"/>
        <end position="622"/>
    </location>
</feature>
<accession>A0ABR4J3E9</accession>
<dbReference type="CDD" id="cd00067">
    <property type="entry name" value="GAL4"/>
    <property type="match status" value="1"/>
</dbReference>
<keyword evidence="5" id="KW-0539">Nucleus</keyword>
<feature type="compositionally biased region" description="Low complexity" evidence="6">
    <location>
        <begin position="116"/>
        <end position="126"/>
    </location>
</feature>
<dbReference type="PROSITE" id="PS00463">
    <property type="entry name" value="ZN2_CY6_FUNGAL_1"/>
    <property type="match status" value="1"/>
</dbReference>
<dbReference type="InterPro" id="IPR053181">
    <property type="entry name" value="EcdB-like_regulator"/>
</dbReference>
<evidence type="ECO:0000256" key="5">
    <source>
        <dbReference type="ARBA" id="ARBA00023242"/>
    </source>
</evidence>
<dbReference type="Pfam" id="PF04082">
    <property type="entry name" value="Fungal_trans"/>
    <property type="match status" value="1"/>
</dbReference>
<comment type="caution">
    <text evidence="8">The sequence shown here is derived from an EMBL/GenBank/DDBJ whole genome shotgun (WGS) entry which is preliminary data.</text>
</comment>
<dbReference type="EMBL" id="JBFXLS010000002">
    <property type="protein sequence ID" value="KAL2834499.1"/>
    <property type="molecule type" value="Genomic_DNA"/>
</dbReference>
<keyword evidence="9" id="KW-1185">Reference proteome</keyword>
<proteinExistence type="predicted"/>
<evidence type="ECO:0000256" key="3">
    <source>
        <dbReference type="ARBA" id="ARBA00023125"/>
    </source>
</evidence>
<feature type="domain" description="Zn(2)-C6 fungal-type" evidence="7">
    <location>
        <begin position="225"/>
        <end position="255"/>
    </location>
</feature>
<dbReference type="SUPFAM" id="SSF57701">
    <property type="entry name" value="Zn2/Cys6 DNA-binding domain"/>
    <property type="match status" value="1"/>
</dbReference>
<evidence type="ECO:0000256" key="6">
    <source>
        <dbReference type="SAM" id="MobiDB-lite"/>
    </source>
</evidence>
<feature type="region of interest" description="Disordered" evidence="6">
    <location>
        <begin position="25"/>
        <end position="216"/>
    </location>
</feature>
<dbReference type="InterPro" id="IPR007219">
    <property type="entry name" value="XnlR_reg_dom"/>
</dbReference>
<dbReference type="InterPro" id="IPR036864">
    <property type="entry name" value="Zn2-C6_fun-type_DNA-bd_sf"/>
</dbReference>
<feature type="compositionally biased region" description="Polar residues" evidence="6">
    <location>
        <begin position="541"/>
        <end position="552"/>
    </location>
</feature>
<gene>
    <name evidence="8" type="ORF">BDW59DRAFT_48228</name>
</gene>
<keyword evidence="3" id="KW-0238">DNA-binding</keyword>
<dbReference type="Pfam" id="PF00172">
    <property type="entry name" value="Zn_clus"/>
    <property type="match status" value="1"/>
</dbReference>
<evidence type="ECO:0000313" key="9">
    <source>
        <dbReference type="Proteomes" id="UP001610335"/>
    </source>
</evidence>
<evidence type="ECO:0000259" key="7">
    <source>
        <dbReference type="PROSITE" id="PS50048"/>
    </source>
</evidence>
<keyword evidence="1" id="KW-0479">Metal-binding</keyword>
<protein>
    <recommendedName>
        <fullName evidence="7">Zn(2)-C6 fungal-type domain-containing protein</fullName>
    </recommendedName>
</protein>
<dbReference type="PANTHER" id="PTHR47785">
    <property type="entry name" value="ZN(II)2CYS6 TRANSCRIPTION FACTOR (EUROFUNG)-RELATED-RELATED"/>
    <property type="match status" value="1"/>
</dbReference>
<evidence type="ECO:0000313" key="8">
    <source>
        <dbReference type="EMBL" id="KAL2834499.1"/>
    </source>
</evidence>
<reference evidence="8 9" key="1">
    <citation type="submission" date="2024-07" db="EMBL/GenBank/DDBJ databases">
        <title>Section-level genome sequencing and comparative genomics of Aspergillus sections Usti and Cavernicolus.</title>
        <authorList>
            <consortium name="Lawrence Berkeley National Laboratory"/>
            <person name="Nybo J.L."/>
            <person name="Vesth T.C."/>
            <person name="Theobald S."/>
            <person name="Frisvad J.C."/>
            <person name="Larsen T.O."/>
            <person name="Kjaerboelling I."/>
            <person name="Rothschild-Mancinelli K."/>
            <person name="Lyhne E.K."/>
            <person name="Kogle M.E."/>
            <person name="Barry K."/>
            <person name="Clum A."/>
            <person name="Na H."/>
            <person name="Ledsgaard L."/>
            <person name="Lin J."/>
            <person name="Lipzen A."/>
            <person name="Kuo A."/>
            <person name="Riley R."/>
            <person name="Mondo S."/>
            <person name="LaButti K."/>
            <person name="Haridas S."/>
            <person name="Pangalinan J."/>
            <person name="Salamov A.A."/>
            <person name="Simmons B.A."/>
            <person name="Magnuson J.K."/>
            <person name="Chen J."/>
            <person name="Drula E."/>
            <person name="Henrissat B."/>
            <person name="Wiebenga A."/>
            <person name="Lubbers R.J."/>
            <person name="Gomes A.C."/>
            <person name="Makela M.R."/>
            <person name="Stajich J."/>
            <person name="Grigoriev I.V."/>
            <person name="Mortensen U.H."/>
            <person name="De vries R.P."/>
            <person name="Baker S.E."/>
            <person name="Andersen M.R."/>
        </authorList>
    </citation>
    <scope>NUCLEOTIDE SEQUENCE [LARGE SCALE GENOMIC DNA]</scope>
    <source>
        <strain evidence="8 9">CBS 600.67</strain>
    </source>
</reference>
<dbReference type="Gene3D" id="4.10.240.10">
    <property type="entry name" value="Zn(2)-C6 fungal-type DNA-binding domain"/>
    <property type="match status" value="1"/>
</dbReference>
<evidence type="ECO:0000256" key="4">
    <source>
        <dbReference type="ARBA" id="ARBA00023163"/>
    </source>
</evidence>
<dbReference type="PANTHER" id="PTHR47785:SF4">
    <property type="entry name" value="ZN(II)2CYS6 TRANSCRIPTION FACTOR (EUROFUNG)"/>
    <property type="match status" value="1"/>
</dbReference>
<feature type="compositionally biased region" description="Pro residues" evidence="6">
    <location>
        <begin position="174"/>
        <end position="186"/>
    </location>
</feature>
<feature type="region of interest" description="Disordered" evidence="6">
    <location>
        <begin position="326"/>
        <end position="347"/>
    </location>
</feature>
<keyword evidence="2" id="KW-0805">Transcription regulation</keyword>